<feature type="non-terminal residue" evidence="1">
    <location>
        <position position="1"/>
    </location>
</feature>
<comment type="caution">
    <text evidence="1">The sequence shown here is derived from an EMBL/GenBank/DDBJ whole genome shotgun (WGS) entry which is preliminary data.</text>
</comment>
<proteinExistence type="predicted"/>
<name>A0ACA9PT40_9GLOM</name>
<evidence type="ECO:0000313" key="2">
    <source>
        <dbReference type="Proteomes" id="UP000789702"/>
    </source>
</evidence>
<protein>
    <submittedName>
        <fullName evidence="1">11399_t:CDS:1</fullName>
    </submittedName>
</protein>
<feature type="non-terminal residue" evidence="1">
    <location>
        <position position="254"/>
    </location>
</feature>
<dbReference type="EMBL" id="CAJVPU010032456">
    <property type="protein sequence ID" value="CAG8719747.1"/>
    <property type="molecule type" value="Genomic_DNA"/>
</dbReference>
<reference evidence="1" key="1">
    <citation type="submission" date="2021-06" db="EMBL/GenBank/DDBJ databases">
        <authorList>
            <person name="Kallberg Y."/>
            <person name="Tangrot J."/>
            <person name="Rosling A."/>
        </authorList>
    </citation>
    <scope>NUCLEOTIDE SEQUENCE</scope>
    <source>
        <strain evidence="1">IL203A</strain>
    </source>
</reference>
<dbReference type="Proteomes" id="UP000789702">
    <property type="component" value="Unassembled WGS sequence"/>
</dbReference>
<accession>A0ACA9PT40</accession>
<evidence type="ECO:0000313" key="1">
    <source>
        <dbReference type="EMBL" id="CAG8719747.1"/>
    </source>
</evidence>
<keyword evidence="2" id="KW-1185">Reference proteome</keyword>
<gene>
    <name evidence="1" type="ORF">DHETER_LOCUS12759</name>
</gene>
<sequence length="254" mass="29795">HKNEFHDAFVKSIHYPYTRKQLEEMSAKFLLSLFIDIQNKHGQSNIISLKQYSKCFLAAFNANVDIQWLPIGYHALKKPSKDKFCDATKYRLKLGINENEIIEPDNNEVEDDNENECEYKNNNDDIGQIEIDNNISNRLDAALRLGLVEIQHTISGRGTSNCINTPRYFFNNENIPFHIWNNKTWYIIAEAKVAFHKDVFQKVIERWTKEVHLIIPPIEYAEIINDIELENDNIDHNELHEESLTIKPVRTILR</sequence>
<organism evidence="1 2">
    <name type="scientific">Dentiscutata heterogama</name>
    <dbReference type="NCBI Taxonomy" id="1316150"/>
    <lineage>
        <taxon>Eukaryota</taxon>
        <taxon>Fungi</taxon>
        <taxon>Fungi incertae sedis</taxon>
        <taxon>Mucoromycota</taxon>
        <taxon>Glomeromycotina</taxon>
        <taxon>Glomeromycetes</taxon>
        <taxon>Diversisporales</taxon>
        <taxon>Gigasporaceae</taxon>
        <taxon>Dentiscutata</taxon>
    </lineage>
</organism>